<dbReference type="RefSeq" id="WP_048884466.1">
    <property type="nucleotide sequence ID" value="NZ_CP011310.1"/>
</dbReference>
<sequence length="281" mass="31501">MSKVLAEHLSYFHLPRRYDAYARTIASVLSGGEALADLGCGFGVLGIQCVRHNARHVWGIDHSDAIEIARETVDRSGLADQYTCIKNSTFQAILPEKADLGEVRLDENVEKALSFSATLTTDRDCMLHGLAGWFDCELADDVWMTNSPIVPESIRRPQAFFPLQRPIEVKQGDSFDIAFRIRHGQGIFAWTVTPADGAPIQRMNTWKSRILTDKDLETRPESPLRMNSRGTARLKTLELIDNKRTAHEIEALVLETYPELFATPEEISRFLRAELGAGTES</sequence>
<dbReference type="InterPro" id="IPR025799">
    <property type="entry name" value="Arg_MeTrfase"/>
</dbReference>
<dbReference type="Proteomes" id="UP000059113">
    <property type="component" value="Chromosome"/>
</dbReference>
<evidence type="ECO:0000313" key="4">
    <source>
        <dbReference type="EMBL" id="AKQ40983.1"/>
    </source>
</evidence>
<dbReference type="InterPro" id="IPR007848">
    <property type="entry name" value="Small_mtfrase_dom"/>
</dbReference>
<accession>A0A0H4VVB9</accession>
<dbReference type="PANTHER" id="PTHR11006:SF53">
    <property type="entry name" value="PROTEIN ARGININE N-METHYLTRANSFERASE 3"/>
    <property type="match status" value="1"/>
</dbReference>
<reference evidence="5" key="2">
    <citation type="submission" date="2015-04" db="EMBL/GenBank/DDBJ databases">
        <title>The complete genome sequence of Erythrobacter sp. s21-N3.</title>
        <authorList>
            <person name="Zhuang L."/>
            <person name="Liu Y."/>
            <person name="Shao Z."/>
        </authorList>
    </citation>
    <scope>NUCLEOTIDE SEQUENCE [LARGE SCALE GENOMIC DNA]</scope>
    <source>
        <strain evidence="5">s21-N3</strain>
    </source>
</reference>
<gene>
    <name evidence="4" type="ORF">CP97_01340</name>
</gene>
<protein>
    <recommendedName>
        <fullName evidence="3">Methyltransferase small domain-containing protein</fullName>
    </recommendedName>
</protein>
<dbReference type="Pfam" id="PF05175">
    <property type="entry name" value="MTS"/>
    <property type="match status" value="1"/>
</dbReference>
<evidence type="ECO:0000313" key="5">
    <source>
        <dbReference type="Proteomes" id="UP000059113"/>
    </source>
</evidence>
<dbReference type="PANTHER" id="PTHR11006">
    <property type="entry name" value="PROTEIN ARGININE N-METHYLTRANSFERASE"/>
    <property type="match status" value="1"/>
</dbReference>
<proteinExistence type="predicted"/>
<dbReference type="OrthoDB" id="5383291at2"/>
<dbReference type="EMBL" id="CP011310">
    <property type="protein sequence ID" value="AKQ40983.1"/>
    <property type="molecule type" value="Genomic_DNA"/>
</dbReference>
<evidence type="ECO:0000259" key="3">
    <source>
        <dbReference type="Pfam" id="PF05175"/>
    </source>
</evidence>
<evidence type="ECO:0000256" key="2">
    <source>
        <dbReference type="ARBA" id="ARBA00022691"/>
    </source>
</evidence>
<dbReference type="PATRIC" id="fig|1648404.4.peg.286"/>
<evidence type="ECO:0000256" key="1">
    <source>
        <dbReference type="ARBA" id="ARBA00022603"/>
    </source>
</evidence>
<keyword evidence="1" id="KW-0808">Transferase</keyword>
<keyword evidence="5" id="KW-1185">Reference proteome</keyword>
<dbReference type="GO" id="GO:0042054">
    <property type="term" value="F:histone methyltransferase activity"/>
    <property type="evidence" value="ECO:0007669"/>
    <property type="project" value="TreeGrafter"/>
</dbReference>
<name>A0A0H4VVB9_9SPHN</name>
<dbReference type="GO" id="GO:0016274">
    <property type="term" value="F:protein-arginine N-methyltransferase activity"/>
    <property type="evidence" value="ECO:0007669"/>
    <property type="project" value="InterPro"/>
</dbReference>
<dbReference type="GO" id="GO:0032259">
    <property type="term" value="P:methylation"/>
    <property type="evidence" value="ECO:0007669"/>
    <property type="project" value="UniProtKB-KW"/>
</dbReference>
<reference evidence="4 5" key="1">
    <citation type="journal article" date="2015" name="Int. J. Syst. Evol. Microbiol.">
        <title>Erythrobacter atlanticus sp. nov., a bacterium from ocean sediment able to degrade polycyclic aromatic hydrocarbons.</title>
        <authorList>
            <person name="Zhuang L."/>
            <person name="Liu Y."/>
            <person name="Wang L."/>
            <person name="Wang W."/>
            <person name="Shao Z."/>
        </authorList>
    </citation>
    <scope>NUCLEOTIDE SEQUENCE [LARGE SCALE GENOMIC DNA]</scope>
    <source>
        <strain evidence="5">s21-N3</strain>
    </source>
</reference>
<keyword evidence="2" id="KW-0949">S-adenosyl-L-methionine</keyword>
<dbReference type="InterPro" id="IPR029063">
    <property type="entry name" value="SAM-dependent_MTases_sf"/>
</dbReference>
<dbReference type="AlphaFoldDB" id="A0A0H4VVB9"/>
<feature type="domain" description="Methyltransferase small" evidence="3">
    <location>
        <begin position="25"/>
        <end position="99"/>
    </location>
</feature>
<dbReference type="STRING" id="1648404.CP97_01340"/>
<dbReference type="Gene3D" id="3.40.50.150">
    <property type="entry name" value="Vaccinia Virus protein VP39"/>
    <property type="match status" value="1"/>
</dbReference>
<organism evidence="4 5">
    <name type="scientific">Aurantiacibacter atlanticus</name>
    <dbReference type="NCBI Taxonomy" id="1648404"/>
    <lineage>
        <taxon>Bacteria</taxon>
        <taxon>Pseudomonadati</taxon>
        <taxon>Pseudomonadota</taxon>
        <taxon>Alphaproteobacteria</taxon>
        <taxon>Sphingomonadales</taxon>
        <taxon>Erythrobacteraceae</taxon>
        <taxon>Aurantiacibacter</taxon>
    </lineage>
</organism>
<dbReference type="KEGG" id="ery:CP97_01340"/>
<keyword evidence="1" id="KW-0489">Methyltransferase</keyword>
<dbReference type="SUPFAM" id="SSF53335">
    <property type="entry name" value="S-adenosyl-L-methionine-dependent methyltransferases"/>
    <property type="match status" value="1"/>
</dbReference>